<proteinExistence type="predicted"/>
<evidence type="ECO:0000313" key="2">
    <source>
        <dbReference type="EMBL" id="GGK34639.1"/>
    </source>
</evidence>
<dbReference type="InterPro" id="IPR016181">
    <property type="entry name" value="Acyl_CoA_acyltransferase"/>
</dbReference>
<gene>
    <name evidence="2" type="ORF">GCM10007962_31380</name>
</gene>
<sequence>MEIQQEEIGRKGKFFAVHAGVEEAVMTYVYAGNNIIIDHTEVHDIFKGQGIGYKLVDAAVKFARENNIKIKPLCPFANAVFKKKAQEYADVLF</sequence>
<comment type="caution">
    <text evidence="2">The sequence shown here is derived from an EMBL/GenBank/DDBJ whole genome shotgun (WGS) entry which is preliminary data.</text>
</comment>
<name>A0A8J3BTX6_9FLAO</name>
<reference evidence="2" key="2">
    <citation type="submission" date="2020-09" db="EMBL/GenBank/DDBJ databases">
        <authorList>
            <person name="Sun Q."/>
            <person name="Ohkuma M."/>
        </authorList>
    </citation>
    <scope>NUCLEOTIDE SEQUENCE</scope>
    <source>
        <strain evidence="2">JCM 12862</strain>
    </source>
</reference>
<protein>
    <submittedName>
        <fullName evidence="2">N-acetyltransferase</fullName>
    </submittedName>
</protein>
<dbReference type="Pfam" id="PF14542">
    <property type="entry name" value="Acetyltransf_CG"/>
    <property type="match status" value="1"/>
</dbReference>
<dbReference type="Gene3D" id="3.40.630.30">
    <property type="match status" value="1"/>
</dbReference>
<dbReference type="AlphaFoldDB" id="A0A8J3BTX6"/>
<organism evidence="2 3">
    <name type="scientific">Yeosuana aromativorans</name>
    <dbReference type="NCBI Taxonomy" id="288019"/>
    <lineage>
        <taxon>Bacteria</taxon>
        <taxon>Pseudomonadati</taxon>
        <taxon>Bacteroidota</taxon>
        <taxon>Flavobacteriia</taxon>
        <taxon>Flavobacteriales</taxon>
        <taxon>Flavobacteriaceae</taxon>
        <taxon>Yeosuana</taxon>
    </lineage>
</organism>
<dbReference type="PROSITE" id="PS51729">
    <property type="entry name" value="GNAT_YJDJ"/>
    <property type="match status" value="1"/>
</dbReference>
<accession>A0A8J3BTX6</accession>
<evidence type="ECO:0000259" key="1">
    <source>
        <dbReference type="PROSITE" id="PS51729"/>
    </source>
</evidence>
<dbReference type="RefSeq" id="WP_188654936.1">
    <property type="nucleotide sequence ID" value="NZ_BMNR01000011.1"/>
</dbReference>
<dbReference type="PANTHER" id="PTHR31435">
    <property type="entry name" value="PROTEIN NATD1"/>
    <property type="match status" value="1"/>
</dbReference>
<keyword evidence="3" id="KW-1185">Reference proteome</keyword>
<dbReference type="EMBL" id="BMNR01000011">
    <property type="protein sequence ID" value="GGK34639.1"/>
    <property type="molecule type" value="Genomic_DNA"/>
</dbReference>
<dbReference type="SUPFAM" id="SSF55729">
    <property type="entry name" value="Acyl-CoA N-acyltransferases (Nat)"/>
    <property type="match status" value="1"/>
</dbReference>
<dbReference type="InterPro" id="IPR031165">
    <property type="entry name" value="GNAT_YJDJ"/>
</dbReference>
<dbReference type="Proteomes" id="UP000612329">
    <property type="component" value="Unassembled WGS sequence"/>
</dbReference>
<feature type="domain" description="N-acetyltransferase" evidence="1">
    <location>
        <begin position="6"/>
        <end position="93"/>
    </location>
</feature>
<reference evidence="2" key="1">
    <citation type="journal article" date="2014" name="Int. J. Syst. Evol. Microbiol.">
        <title>Complete genome sequence of Corynebacterium casei LMG S-19264T (=DSM 44701T), isolated from a smear-ripened cheese.</title>
        <authorList>
            <consortium name="US DOE Joint Genome Institute (JGI-PGF)"/>
            <person name="Walter F."/>
            <person name="Albersmeier A."/>
            <person name="Kalinowski J."/>
            <person name="Ruckert C."/>
        </authorList>
    </citation>
    <scope>NUCLEOTIDE SEQUENCE</scope>
    <source>
        <strain evidence="2">JCM 12862</strain>
    </source>
</reference>
<dbReference type="PANTHER" id="PTHR31435:SF10">
    <property type="entry name" value="BSR4717 PROTEIN"/>
    <property type="match status" value="1"/>
</dbReference>
<evidence type="ECO:0000313" key="3">
    <source>
        <dbReference type="Proteomes" id="UP000612329"/>
    </source>
</evidence>
<dbReference type="InterPro" id="IPR045057">
    <property type="entry name" value="Gcn5-rel_NAT"/>
</dbReference>